<evidence type="ECO:0000313" key="5">
    <source>
        <dbReference type="Proteomes" id="UP000192980"/>
    </source>
</evidence>
<dbReference type="PROSITE" id="PS51257">
    <property type="entry name" value="PROKAR_LIPOPROTEIN"/>
    <property type="match status" value="1"/>
</dbReference>
<keyword evidence="5" id="KW-1185">Reference proteome</keyword>
<dbReference type="Gene3D" id="1.25.40.20">
    <property type="entry name" value="Ankyrin repeat-containing domain"/>
    <property type="match status" value="1"/>
</dbReference>
<dbReference type="InterPro" id="IPR002110">
    <property type="entry name" value="Ankyrin_rpt"/>
</dbReference>
<organism evidence="4 5">
    <name type="scientific">Sphingobacterium psychroaquaticum</name>
    <dbReference type="NCBI Taxonomy" id="561061"/>
    <lineage>
        <taxon>Bacteria</taxon>
        <taxon>Pseudomonadati</taxon>
        <taxon>Bacteroidota</taxon>
        <taxon>Sphingobacteriia</taxon>
        <taxon>Sphingobacteriales</taxon>
        <taxon>Sphingobacteriaceae</taxon>
        <taxon>Sphingobacterium</taxon>
    </lineage>
</organism>
<dbReference type="SMART" id="SM00248">
    <property type="entry name" value="ANK"/>
    <property type="match status" value="4"/>
</dbReference>
<dbReference type="AlphaFoldDB" id="A0A1X7J9T0"/>
<dbReference type="STRING" id="561061.SAMN05660862_1640"/>
<dbReference type="PANTHER" id="PTHR24198:SF165">
    <property type="entry name" value="ANKYRIN REPEAT-CONTAINING PROTEIN-RELATED"/>
    <property type="match status" value="1"/>
</dbReference>
<dbReference type="PANTHER" id="PTHR24198">
    <property type="entry name" value="ANKYRIN REPEAT AND PROTEIN KINASE DOMAIN-CONTAINING PROTEIN"/>
    <property type="match status" value="1"/>
</dbReference>
<evidence type="ECO:0000256" key="1">
    <source>
        <dbReference type="ARBA" id="ARBA00022737"/>
    </source>
</evidence>
<dbReference type="RefSeq" id="WP_234991135.1">
    <property type="nucleotide sequence ID" value="NZ_FXAU01000002.1"/>
</dbReference>
<protein>
    <submittedName>
        <fullName evidence="4">Uncharacterized protein</fullName>
    </submittedName>
</protein>
<dbReference type="Pfam" id="PF12796">
    <property type="entry name" value="Ank_2"/>
    <property type="match status" value="2"/>
</dbReference>
<reference evidence="4 5" key="1">
    <citation type="submission" date="2017-04" db="EMBL/GenBank/DDBJ databases">
        <authorList>
            <person name="Afonso C.L."/>
            <person name="Miller P.J."/>
            <person name="Scott M.A."/>
            <person name="Spackman E."/>
            <person name="Goraichik I."/>
            <person name="Dimitrov K.M."/>
            <person name="Suarez D.L."/>
            <person name="Swayne D.E."/>
        </authorList>
    </citation>
    <scope>NUCLEOTIDE SEQUENCE [LARGE SCALE GENOMIC DNA]</scope>
    <source>
        <strain evidence="4 5">DSM 22418</strain>
    </source>
</reference>
<dbReference type="PROSITE" id="PS50297">
    <property type="entry name" value="ANK_REP_REGION"/>
    <property type="match status" value="1"/>
</dbReference>
<feature type="repeat" description="ANK" evidence="3">
    <location>
        <begin position="67"/>
        <end position="99"/>
    </location>
</feature>
<name>A0A1X7J9T0_9SPHI</name>
<gene>
    <name evidence="4" type="ORF">SAMN05660862_1640</name>
</gene>
<sequence>MMERFFIKVSMIVALLLVGGATFSSCQEKQKNSMMNVDIISAVKAGNLTSVTQLLDQHVAINTANQQGESLLLLATQRNNVAMAELLVSRGADVNQQASNLDSPFLFAGASGFTKLVSLYLKNGAHFDIFNRYNGTALIPACERGHVETVRLLANTPNFPIDHVNRLGWTALIEAVILGDGSAKYVQIVNVLLQAGVNPSIADNQGMTPLQHARKKGFTNIVTLLEGK</sequence>
<dbReference type="EMBL" id="FXAU01000002">
    <property type="protein sequence ID" value="SMG24379.1"/>
    <property type="molecule type" value="Genomic_DNA"/>
</dbReference>
<evidence type="ECO:0000313" key="4">
    <source>
        <dbReference type="EMBL" id="SMG24379.1"/>
    </source>
</evidence>
<dbReference type="SUPFAM" id="SSF48403">
    <property type="entry name" value="Ankyrin repeat"/>
    <property type="match status" value="1"/>
</dbReference>
<keyword evidence="2 3" id="KW-0040">ANK repeat</keyword>
<dbReference type="InterPro" id="IPR036770">
    <property type="entry name" value="Ankyrin_rpt-contain_sf"/>
</dbReference>
<dbReference type="PROSITE" id="PS50088">
    <property type="entry name" value="ANK_REPEAT"/>
    <property type="match status" value="1"/>
</dbReference>
<accession>A0A1X7J9T0</accession>
<evidence type="ECO:0000256" key="3">
    <source>
        <dbReference type="PROSITE-ProRule" id="PRU00023"/>
    </source>
</evidence>
<proteinExistence type="predicted"/>
<evidence type="ECO:0000256" key="2">
    <source>
        <dbReference type="ARBA" id="ARBA00023043"/>
    </source>
</evidence>
<keyword evidence="1" id="KW-0677">Repeat</keyword>
<dbReference type="Proteomes" id="UP000192980">
    <property type="component" value="Unassembled WGS sequence"/>
</dbReference>